<protein>
    <submittedName>
        <fullName evidence="1">Uncharacterized protein</fullName>
    </submittedName>
</protein>
<proteinExistence type="predicted"/>
<keyword evidence="2" id="KW-1185">Reference proteome</keyword>
<dbReference type="EMBL" id="KQ964605">
    <property type="protein sequence ID" value="KXN67925.1"/>
    <property type="molecule type" value="Genomic_DNA"/>
</dbReference>
<accession>A0A137NYP1</accession>
<evidence type="ECO:0000313" key="1">
    <source>
        <dbReference type="EMBL" id="KXN67925.1"/>
    </source>
</evidence>
<organism evidence="1 2">
    <name type="scientific">Conidiobolus coronatus (strain ATCC 28846 / CBS 209.66 / NRRL 28638)</name>
    <name type="common">Delacroixia coronata</name>
    <dbReference type="NCBI Taxonomy" id="796925"/>
    <lineage>
        <taxon>Eukaryota</taxon>
        <taxon>Fungi</taxon>
        <taxon>Fungi incertae sedis</taxon>
        <taxon>Zoopagomycota</taxon>
        <taxon>Entomophthoromycotina</taxon>
        <taxon>Entomophthoromycetes</taxon>
        <taxon>Entomophthorales</taxon>
        <taxon>Ancylistaceae</taxon>
        <taxon>Conidiobolus</taxon>
    </lineage>
</organism>
<evidence type="ECO:0000313" key="2">
    <source>
        <dbReference type="Proteomes" id="UP000070444"/>
    </source>
</evidence>
<reference evidence="1 2" key="1">
    <citation type="journal article" date="2015" name="Genome Biol. Evol.">
        <title>Phylogenomic analyses indicate that early fungi evolved digesting cell walls of algal ancestors of land plants.</title>
        <authorList>
            <person name="Chang Y."/>
            <person name="Wang S."/>
            <person name="Sekimoto S."/>
            <person name="Aerts A.L."/>
            <person name="Choi C."/>
            <person name="Clum A."/>
            <person name="LaButti K.M."/>
            <person name="Lindquist E.A."/>
            <person name="Yee Ngan C."/>
            <person name="Ohm R.A."/>
            <person name="Salamov A.A."/>
            <person name="Grigoriev I.V."/>
            <person name="Spatafora J.W."/>
            <person name="Berbee M.L."/>
        </authorList>
    </citation>
    <scope>NUCLEOTIDE SEQUENCE [LARGE SCALE GENOMIC DNA]</scope>
    <source>
        <strain evidence="1 2">NRRL 28638</strain>
    </source>
</reference>
<gene>
    <name evidence="1" type="ORF">CONCODRAFT_60594</name>
</gene>
<name>A0A137NYP1_CONC2</name>
<sequence>MNIDAYNSSNDDVDVKSEYSDSVISFDQDSIFSDYTESELDSTKKVVEDLDLDESDSGFEDREMYLGDFDYIPFLEDSIIQETSLEELEKSFNFHELSAEAQGFYKVFIEGKVEENRNLKNIQLSENFLKLLFPPPLDIVVRNRLPSYITIVDSVTKESKLKPIEDYFEELPESIEYQAKWALQNTSCQKINGFEKCLNCQANEPNYCRFQGIRALAYDAKRSILKTAPRWQEYTEANVDYPIFNSIKLDDDEDEEDEELLSVLNEYKEINEALPDIPLVPLTDIDDSIKFQYKRYLLYQSSDSLLRLLSLQLSLFKYTKLYLKKHNKPYHHQCDNCKDTLINIYYLNKHCGIEICYRCYLKEDLSNLKTECLENYNHPMTDFIPVTLYKRGTSIFRF</sequence>
<dbReference type="Proteomes" id="UP000070444">
    <property type="component" value="Unassembled WGS sequence"/>
</dbReference>
<dbReference type="AlphaFoldDB" id="A0A137NYP1"/>